<evidence type="ECO:0000256" key="10">
    <source>
        <dbReference type="ARBA" id="ARBA00023186"/>
    </source>
</evidence>
<keyword evidence="5 13" id="KW-1003">Cell membrane</keyword>
<feature type="compositionally biased region" description="Basic and acidic residues" evidence="14">
    <location>
        <begin position="34"/>
        <end position="49"/>
    </location>
</feature>
<keyword evidence="18" id="KW-1185">Reference proteome</keyword>
<sequence length="560" mass="64082">MDTQRLIQFFALGFILLLIWSAWETDYGTPRQAMEERAEQEQARERSENGDDDDVFVPDDLDAEGPGFTDVDERQRTEEADSDEEGRDIRVRTDLLDVVINTRGGEIQQVDLLQHAVSTNDPTPLRLMSTERDRLFTARAGVVTANGVSGPGTRGVYSVDADEFELSDGEDRIVVPFVWESDEGLRVTKRYIFHRDSYLIDVEHEVDNATGGDMRASQQVFLRRSSDYGDGTSWFIYTYTGGVLNSPDSRYEKISFSDMASSPVDRNISDGWLAIIQHYFLGAWIPPEGEERRYWSRDRGNNVFDFGMNTFWRPVADGESVDFSSQLFVGPKEQDRLAAAAEHLNLTVDYGWLTIISRPLFIALNWIYSVVGNWGFAIIILTLLIKIVFYKLSETSFRSMARMRKMQPKMQALKDRYGDDRQALNQALMKMYKEEKINPLGGCLPILVQIPVFIALYWVLLESVELRHAPFMLWINDLSSPDPFFVLPLLMGATMFIQQKLNPAPLDPIQQKVMMALPFAFTIFFMFFPAGLVLYWVVNNALSIAQQYVITKRIERGEEK</sequence>
<evidence type="ECO:0000256" key="8">
    <source>
        <dbReference type="ARBA" id="ARBA00022989"/>
    </source>
</evidence>
<evidence type="ECO:0000256" key="14">
    <source>
        <dbReference type="SAM" id="MobiDB-lite"/>
    </source>
</evidence>
<dbReference type="NCBIfam" id="NF002352">
    <property type="entry name" value="PRK01318.1-3"/>
    <property type="match status" value="1"/>
</dbReference>
<evidence type="ECO:0000313" key="17">
    <source>
        <dbReference type="EMBL" id="MCP1673373.1"/>
    </source>
</evidence>
<feature type="transmembrane region" description="Helical" evidence="13">
    <location>
        <begin position="6"/>
        <end position="23"/>
    </location>
</feature>
<dbReference type="GO" id="GO:0005886">
    <property type="term" value="C:plasma membrane"/>
    <property type="evidence" value="ECO:0007669"/>
    <property type="project" value="UniProtKB-SubCell"/>
</dbReference>
<dbReference type="InterPro" id="IPR001708">
    <property type="entry name" value="YidC/ALB3/OXA1/COX18"/>
</dbReference>
<dbReference type="InterPro" id="IPR047196">
    <property type="entry name" value="YidC_ALB_C"/>
</dbReference>
<reference evidence="17" key="1">
    <citation type="submission" date="2022-03" db="EMBL/GenBank/DDBJ databases">
        <title>Genomic Encyclopedia of Type Strains, Phase III (KMG-III): the genomes of soil and plant-associated and newly described type strains.</title>
        <authorList>
            <person name="Whitman W."/>
        </authorList>
    </citation>
    <scope>NUCLEOTIDE SEQUENCE</scope>
    <source>
        <strain evidence="17">ANL 6-2</strain>
    </source>
</reference>
<dbReference type="InterPro" id="IPR028055">
    <property type="entry name" value="YidC/Oxa/ALB_C"/>
</dbReference>
<dbReference type="GO" id="GO:0032977">
    <property type="term" value="F:membrane insertase activity"/>
    <property type="evidence" value="ECO:0007669"/>
    <property type="project" value="InterPro"/>
</dbReference>
<dbReference type="Gene3D" id="2.70.98.90">
    <property type="match status" value="1"/>
</dbReference>
<evidence type="ECO:0000256" key="9">
    <source>
        <dbReference type="ARBA" id="ARBA00023136"/>
    </source>
</evidence>
<keyword evidence="7 13" id="KW-0653">Protein transport</keyword>
<dbReference type="NCBIfam" id="NF002353">
    <property type="entry name" value="PRK01318.1-4"/>
    <property type="match status" value="1"/>
</dbReference>
<dbReference type="NCBIfam" id="TIGR03593">
    <property type="entry name" value="yidC_nterm"/>
    <property type="match status" value="1"/>
</dbReference>
<dbReference type="NCBIfam" id="TIGR03592">
    <property type="entry name" value="yidC_oxa1_cterm"/>
    <property type="match status" value="1"/>
</dbReference>
<dbReference type="GO" id="GO:0051205">
    <property type="term" value="P:protein insertion into membrane"/>
    <property type="evidence" value="ECO:0007669"/>
    <property type="project" value="TreeGrafter"/>
</dbReference>
<evidence type="ECO:0000256" key="13">
    <source>
        <dbReference type="HAMAP-Rule" id="MF_01810"/>
    </source>
</evidence>
<dbReference type="EMBL" id="JALJXV010000001">
    <property type="protein sequence ID" value="MCP1673373.1"/>
    <property type="molecule type" value="Genomic_DNA"/>
</dbReference>
<keyword evidence="6 13" id="KW-0812">Transmembrane</keyword>
<evidence type="ECO:0000256" key="1">
    <source>
        <dbReference type="ARBA" id="ARBA00004429"/>
    </source>
</evidence>
<dbReference type="CDD" id="cd19961">
    <property type="entry name" value="EcYidC-like_peri"/>
    <property type="match status" value="1"/>
</dbReference>
<gene>
    <name evidence="13" type="primary">yidC</name>
    <name evidence="17" type="ORF">J2T57_000465</name>
</gene>
<dbReference type="CDD" id="cd20070">
    <property type="entry name" value="5TM_YidC_Alb3"/>
    <property type="match status" value="1"/>
</dbReference>
<feature type="domain" description="Membrane insertase YidC/Oxa/ALB C-terminal" evidence="15">
    <location>
        <begin position="374"/>
        <end position="552"/>
    </location>
</feature>
<feature type="transmembrane region" description="Helical" evidence="13">
    <location>
        <begin position="374"/>
        <end position="393"/>
    </location>
</feature>
<comment type="caution">
    <text evidence="17">The sequence shown here is derived from an EMBL/GenBank/DDBJ whole genome shotgun (WGS) entry which is preliminary data.</text>
</comment>
<dbReference type="PRINTS" id="PR01900">
    <property type="entry name" value="YIDCPROTEIN"/>
</dbReference>
<dbReference type="GO" id="GO:0015031">
    <property type="term" value="P:protein transport"/>
    <property type="evidence" value="ECO:0007669"/>
    <property type="project" value="UniProtKB-KW"/>
</dbReference>
<organism evidence="17 18">
    <name type="scientific">Natronocella acetinitrilica</name>
    <dbReference type="NCBI Taxonomy" id="414046"/>
    <lineage>
        <taxon>Bacteria</taxon>
        <taxon>Pseudomonadati</taxon>
        <taxon>Pseudomonadota</taxon>
        <taxon>Gammaproteobacteria</taxon>
        <taxon>Chromatiales</taxon>
        <taxon>Ectothiorhodospiraceae</taxon>
        <taxon>Natronocella</taxon>
    </lineage>
</organism>
<evidence type="ECO:0000256" key="11">
    <source>
        <dbReference type="ARBA" id="ARBA00033245"/>
    </source>
</evidence>
<dbReference type="Pfam" id="PF02096">
    <property type="entry name" value="60KD_IMP"/>
    <property type="match status" value="1"/>
</dbReference>
<comment type="subcellular location">
    <subcellularLocation>
        <location evidence="1">Cell inner membrane</location>
        <topology evidence="1">Multi-pass membrane protein</topology>
    </subcellularLocation>
    <subcellularLocation>
        <location evidence="13">Cell membrane</location>
        <topology evidence="13">Multi-pass membrane protein</topology>
    </subcellularLocation>
</comment>
<protein>
    <recommendedName>
        <fullName evidence="3 13">Membrane protein insertase YidC</fullName>
    </recommendedName>
    <alternativeName>
        <fullName evidence="12 13">Foldase YidC</fullName>
    </alternativeName>
    <alternativeName>
        <fullName evidence="11 13">Membrane integrase YidC</fullName>
    </alternativeName>
    <alternativeName>
        <fullName evidence="13">Membrane protein YidC</fullName>
    </alternativeName>
</protein>
<dbReference type="InterPro" id="IPR038221">
    <property type="entry name" value="YidC_periplasmic_sf"/>
</dbReference>
<dbReference type="AlphaFoldDB" id="A0AAE3G1B5"/>
<dbReference type="PANTHER" id="PTHR12428:SF65">
    <property type="entry name" value="CYTOCHROME C OXIDASE ASSEMBLY PROTEIN COX18, MITOCHONDRIAL"/>
    <property type="match status" value="1"/>
</dbReference>
<proteinExistence type="inferred from homology"/>
<dbReference type="Proteomes" id="UP001205843">
    <property type="component" value="Unassembled WGS sequence"/>
</dbReference>
<feature type="transmembrane region" description="Helical" evidence="13">
    <location>
        <begin position="439"/>
        <end position="460"/>
    </location>
</feature>
<keyword evidence="10 13" id="KW-0143">Chaperone</keyword>
<comment type="similarity">
    <text evidence="2 13">Belongs to the OXA1/ALB3/YidC family. Type 1 subfamily.</text>
</comment>
<dbReference type="RefSeq" id="WP_253473637.1">
    <property type="nucleotide sequence ID" value="NZ_JALJXV010000001.1"/>
</dbReference>
<accession>A0AAE3G1B5</accession>
<evidence type="ECO:0000259" key="16">
    <source>
        <dbReference type="Pfam" id="PF14849"/>
    </source>
</evidence>
<dbReference type="InterPro" id="IPR019998">
    <property type="entry name" value="Membr_insert_YidC"/>
</dbReference>
<dbReference type="InterPro" id="IPR028053">
    <property type="entry name" value="Membr_insert_YidC_N"/>
</dbReference>
<keyword evidence="4 13" id="KW-0813">Transport</keyword>
<feature type="region of interest" description="Disordered" evidence="14">
    <location>
        <begin position="34"/>
        <end position="87"/>
    </location>
</feature>
<comment type="subunit">
    <text evidence="13">Interacts with the Sec translocase complex via SecD. Specifically interacts with transmembrane segments of nascent integral membrane proteins during membrane integration.</text>
</comment>
<keyword evidence="9 13" id="KW-0472">Membrane</keyword>
<feature type="domain" description="Membrane insertase YidC N-terminal" evidence="16">
    <location>
        <begin position="89"/>
        <end position="362"/>
    </location>
</feature>
<evidence type="ECO:0000256" key="4">
    <source>
        <dbReference type="ARBA" id="ARBA00022448"/>
    </source>
</evidence>
<evidence type="ECO:0000256" key="2">
    <source>
        <dbReference type="ARBA" id="ARBA00010527"/>
    </source>
</evidence>
<keyword evidence="8 13" id="KW-1133">Transmembrane helix</keyword>
<name>A0AAE3G1B5_9GAMM</name>
<evidence type="ECO:0000256" key="7">
    <source>
        <dbReference type="ARBA" id="ARBA00022927"/>
    </source>
</evidence>
<evidence type="ECO:0000259" key="15">
    <source>
        <dbReference type="Pfam" id="PF02096"/>
    </source>
</evidence>
<evidence type="ECO:0000256" key="5">
    <source>
        <dbReference type="ARBA" id="ARBA00022475"/>
    </source>
</evidence>
<dbReference type="PRINTS" id="PR00701">
    <property type="entry name" value="60KDINNERMP"/>
</dbReference>
<evidence type="ECO:0000256" key="6">
    <source>
        <dbReference type="ARBA" id="ARBA00022692"/>
    </source>
</evidence>
<dbReference type="PANTHER" id="PTHR12428">
    <property type="entry name" value="OXA1"/>
    <property type="match status" value="1"/>
</dbReference>
<dbReference type="HAMAP" id="MF_01810">
    <property type="entry name" value="YidC_type1"/>
    <property type="match status" value="1"/>
</dbReference>
<comment type="function">
    <text evidence="13">Required for the insertion and/or proper folding and/or complex formation of integral membrane proteins into the membrane. Involved in integration of membrane proteins that insert both dependently and independently of the Sec translocase complex, as well as at least some lipoproteins. Aids folding of multispanning membrane proteins.</text>
</comment>
<evidence type="ECO:0000256" key="3">
    <source>
        <dbReference type="ARBA" id="ARBA00015325"/>
    </source>
</evidence>
<evidence type="ECO:0000256" key="12">
    <source>
        <dbReference type="ARBA" id="ARBA00033342"/>
    </source>
</evidence>
<feature type="transmembrane region" description="Helical" evidence="13">
    <location>
        <begin position="517"/>
        <end position="538"/>
    </location>
</feature>
<evidence type="ECO:0000313" key="18">
    <source>
        <dbReference type="Proteomes" id="UP001205843"/>
    </source>
</evidence>
<feature type="compositionally biased region" description="Acidic residues" evidence="14">
    <location>
        <begin position="50"/>
        <end position="63"/>
    </location>
</feature>
<dbReference type="Pfam" id="PF14849">
    <property type="entry name" value="YidC_periplas"/>
    <property type="match status" value="1"/>
</dbReference>